<dbReference type="AlphaFoldDB" id="A0AA38FSZ6"/>
<organism evidence="2 3">
    <name type="scientific">Taxus chinensis</name>
    <name type="common">Chinese yew</name>
    <name type="synonym">Taxus wallichiana var. chinensis</name>
    <dbReference type="NCBI Taxonomy" id="29808"/>
    <lineage>
        <taxon>Eukaryota</taxon>
        <taxon>Viridiplantae</taxon>
        <taxon>Streptophyta</taxon>
        <taxon>Embryophyta</taxon>
        <taxon>Tracheophyta</taxon>
        <taxon>Spermatophyta</taxon>
        <taxon>Pinopsida</taxon>
        <taxon>Pinidae</taxon>
        <taxon>Conifers II</taxon>
        <taxon>Cupressales</taxon>
        <taxon>Taxaceae</taxon>
        <taxon>Taxus</taxon>
    </lineage>
</organism>
<keyword evidence="3" id="KW-1185">Reference proteome</keyword>
<name>A0AA38FSZ6_TAXCH</name>
<feature type="non-terminal residue" evidence="2">
    <location>
        <position position="161"/>
    </location>
</feature>
<protein>
    <submittedName>
        <fullName evidence="2">Uncharacterized protein</fullName>
    </submittedName>
</protein>
<feature type="compositionally biased region" description="Polar residues" evidence="1">
    <location>
        <begin position="51"/>
        <end position="61"/>
    </location>
</feature>
<dbReference type="OMA" id="DHIQIPK"/>
<dbReference type="EMBL" id="JAHRHJ020000007">
    <property type="protein sequence ID" value="KAH9309248.1"/>
    <property type="molecule type" value="Genomic_DNA"/>
</dbReference>
<evidence type="ECO:0000313" key="2">
    <source>
        <dbReference type="EMBL" id="KAH9309248.1"/>
    </source>
</evidence>
<accession>A0AA38FSZ6</accession>
<evidence type="ECO:0000256" key="1">
    <source>
        <dbReference type="SAM" id="MobiDB-lite"/>
    </source>
</evidence>
<evidence type="ECO:0000313" key="3">
    <source>
        <dbReference type="Proteomes" id="UP000824469"/>
    </source>
</evidence>
<reference evidence="2 3" key="1">
    <citation type="journal article" date="2021" name="Nat. Plants">
        <title>The Taxus genome provides insights into paclitaxel biosynthesis.</title>
        <authorList>
            <person name="Xiong X."/>
            <person name="Gou J."/>
            <person name="Liao Q."/>
            <person name="Li Y."/>
            <person name="Zhou Q."/>
            <person name="Bi G."/>
            <person name="Li C."/>
            <person name="Du R."/>
            <person name="Wang X."/>
            <person name="Sun T."/>
            <person name="Guo L."/>
            <person name="Liang H."/>
            <person name="Lu P."/>
            <person name="Wu Y."/>
            <person name="Zhang Z."/>
            <person name="Ro D.K."/>
            <person name="Shang Y."/>
            <person name="Huang S."/>
            <person name="Yan J."/>
        </authorList>
    </citation>
    <scope>NUCLEOTIDE SEQUENCE [LARGE SCALE GENOMIC DNA]</scope>
    <source>
        <strain evidence="2">Ta-2019</strain>
    </source>
</reference>
<sequence>TAVAVSRAMELSIGITPDVKGVLGTGVLEENGANASSFGFEFEETEKPNESGLSKSSQSTEKAGIVQEERFSKSDSRGSALSEGPSEQNTSDHIQIPKITIVGVSMSERQMNKASMEKLTREIEESKSKNDFDDDTDPLFVANVGSFSDIISSKSDLEERE</sequence>
<feature type="compositionally biased region" description="Basic and acidic residues" evidence="1">
    <location>
        <begin position="67"/>
        <end position="76"/>
    </location>
</feature>
<feature type="region of interest" description="Disordered" evidence="1">
    <location>
        <begin position="38"/>
        <end position="99"/>
    </location>
</feature>
<proteinExistence type="predicted"/>
<gene>
    <name evidence="2" type="ORF">KI387_037159</name>
</gene>
<dbReference type="Proteomes" id="UP000824469">
    <property type="component" value="Unassembled WGS sequence"/>
</dbReference>
<comment type="caution">
    <text evidence="2">The sequence shown here is derived from an EMBL/GenBank/DDBJ whole genome shotgun (WGS) entry which is preliminary data.</text>
</comment>